<comment type="subcellular location">
    <subcellularLocation>
        <location evidence="1">Cell membrane</location>
        <topology evidence="1">Multi-pass membrane protein</topology>
    </subcellularLocation>
</comment>
<dbReference type="AlphaFoldDB" id="A0A969W629"/>
<keyword evidence="4 8" id="KW-0812">Transmembrane</keyword>
<evidence type="ECO:0000256" key="6">
    <source>
        <dbReference type="ARBA" id="ARBA00023136"/>
    </source>
</evidence>
<evidence type="ECO:0000256" key="2">
    <source>
        <dbReference type="ARBA" id="ARBA00022448"/>
    </source>
</evidence>
<evidence type="ECO:0000256" key="1">
    <source>
        <dbReference type="ARBA" id="ARBA00004651"/>
    </source>
</evidence>
<feature type="transmembrane region" description="Helical" evidence="8">
    <location>
        <begin position="297"/>
        <end position="316"/>
    </location>
</feature>
<keyword evidence="5 8" id="KW-1133">Transmembrane helix</keyword>
<dbReference type="PRINTS" id="PR01036">
    <property type="entry name" value="TCRTETB"/>
</dbReference>
<dbReference type="SUPFAM" id="SSF103473">
    <property type="entry name" value="MFS general substrate transporter"/>
    <property type="match status" value="1"/>
</dbReference>
<feature type="transmembrane region" description="Helical" evidence="8">
    <location>
        <begin position="164"/>
        <end position="184"/>
    </location>
</feature>
<dbReference type="GO" id="GO:0022857">
    <property type="term" value="F:transmembrane transporter activity"/>
    <property type="evidence" value="ECO:0007669"/>
    <property type="project" value="InterPro"/>
</dbReference>
<feature type="transmembrane region" description="Helical" evidence="8">
    <location>
        <begin position="268"/>
        <end position="291"/>
    </location>
</feature>
<evidence type="ECO:0000259" key="9">
    <source>
        <dbReference type="PROSITE" id="PS50850"/>
    </source>
</evidence>
<feature type="transmembrane region" description="Helical" evidence="8">
    <location>
        <begin position="12"/>
        <end position="35"/>
    </location>
</feature>
<dbReference type="InterPro" id="IPR011701">
    <property type="entry name" value="MFS"/>
</dbReference>
<dbReference type="InterPro" id="IPR020846">
    <property type="entry name" value="MFS_dom"/>
</dbReference>
<feature type="transmembrane region" description="Helical" evidence="8">
    <location>
        <begin position="433"/>
        <end position="451"/>
    </location>
</feature>
<proteinExistence type="predicted"/>
<keyword evidence="3" id="KW-1003">Cell membrane</keyword>
<dbReference type="InterPro" id="IPR036259">
    <property type="entry name" value="MFS_trans_sf"/>
</dbReference>
<accession>A0A969W629</accession>
<evidence type="ECO:0000313" key="11">
    <source>
        <dbReference type="Proteomes" id="UP000653472"/>
    </source>
</evidence>
<dbReference type="PROSITE" id="PS50850">
    <property type="entry name" value="MFS"/>
    <property type="match status" value="1"/>
</dbReference>
<keyword evidence="11" id="KW-1185">Reference proteome</keyword>
<dbReference type="PANTHER" id="PTHR42718">
    <property type="entry name" value="MAJOR FACILITATOR SUPERFAMILY MULTIDRUG TRANSPORTER MFSC"/>
    <property type="match status" value="1"/>
</dbReference>
<dbReference type="Pfam" id="PF07690">
    <property type="entry name" value="MFS_1"/>
    <property type="match status" value="1"/>
</dbReference>
<feature type="domain" description="Major facilitator superfamily (MFS) profile" evidence="9">
    <location>
        <begin position="13"/>
        <end position="459"/>
    </location>
</feature>
<evidence type="ECO:0000256" key="7">
    <source>
        <dbReference type="SAM" id="MobiDB-lite"/>
    </source>
</evidence>
<keyword evidence="2" id="KW-0813">Transport</keyword>
<dbReference type="RefSeq" id="WP_168146473.1">
    <property type="nucleotide sequence ID" value="NZ_JAAVXB010000001.1"/>
</dbReference>
<feature type="transmembrane region" description="Helical" evidence="8">
    <location>
        <begin position="196"/>
        <end position="217"/>
    </location>
</feature>
<feature type="transmembrane region" description="Helical" evidence="8">
    <location>
        <begin position="79"/>
        <end position="98"/>
    </location>
</feature>
<gene>
    <name evidence="10" type="ORF">G7Y82_02855</name>
</gene>
<dbReference type="Gene3D" id="1.20.1250.20">
    <property type="entry name" value="MFS general substrate transporter like domains"/>
    <property type="match status" value="1"/>
</dbReference>
<feature type="transmembrane region" description="Helical" evidence="8">
    <location>
        <begin position="104"/>
        <end position="125"/>
    </location>
</feature>
<comment type="caution">
    <text evidence="10">The sequence shown here is derived from an EMBL/GenBank/DDBJ whole genome shotgun (WGS) entry which is preliminary data.</text>
</comment>
<dbReference type="Gene3D" id="1.20.1720.10">
    <property type="entry name" value="Multidrug resistance protein D"/>
    <property type="match status" value="1"/>
</dbReference>
<dbReference type="CDD" id="cd17503">
    <property type="entry name" value="MFS_LmrB_MDR_like"/>
    <property type="match status" value="1"/>
</dbReference>
<feature type="region of interest" description="Disordered" evidence="7">
    <location>
        <begin position="459"/>
        <end position="478"/>
    </location>
</feature>
<evidence type="ECO:0000256" key="3">
    <source>
        <dbReference type="ARBA" id="ARBA00022475"/>
    </source>
</evidence>
<evidence type="ECO:0000256" key="5">
    <source>
        <dbReference type="ARBA" id="ARBA00022989"/>
    </source>
</evidence>
<organism evidence="10 11">
    <name type="scientific">Solimonas marina</name>
    <dbReference type="NCBI Taxonomy" id="2714601"/>
    <lineage>
        <taxon>Bacteria</taxon>
        <taxon>Pseudomonadati</taxon>
        <taxon>Pseudomonadota</taxon>
        <taxon>Gammaproteobacteria</taxon>
        <taxon>Nevskiales</taxon>
        <taxon>Nevskiaceae</taxon>
        <taxon>Solimonas</taxon>
    </lineage>
</organism>
<evidence type="ECO:0000313" key="10">
    <source>
        <dbReference type="EMBL" id="NKF21242.1"/>
    </source>
</evidence>
<dbReference type="PANTHER" id="PTHR42718:SF46">
    <property type="entry name" value="BLR6921 PROTEIN"/>
    <property type="match status" value="1"/>
</dbReference>
<feature type="compositionally biased region" description="Low complexity" evidence="7">
    <location>
        <begin position="469"/>
        <end position="478"/>
    </location>
</feature>
<dbReference type="EMBL" id="JAAVXB010000001">
    <property type="protein sequence ID" value="NKF21242.1"/>
    <property type="molecule type" value="Genomic_DNA"/>
</dbReference>
<sequence length="478" mass="50674">MPSLPSRLQTRVVPLIVACALFMENLDSTIIATALPEIARAMHEDPLHLSLAITTYLLSLAVCIPVSGWVADRYGAKRVFRAAIIVFTLGSVCCGLSQSMPQLVAARILQGMGGAMMVPVGRLVVLRVIPKSQLVAAMSWLTVPALLGPILGPPVGGLIVTYASWRWIFFINLPIGMLGFWLVTRYIDDTPPQHGKALDFGGWLVVGSGLALLVMAFEMLGKNLVPNAVLYAMIGGGLLLLALYVPLSKRREQPILDLRLLRIPTFRVSVGGGSLYRAGIGAYTLLMPLMLQLGFGYSPAASGATTFVSALGAMAMKTTAPRIVRRFGFRPLLIGNALVSAVFLVGCAQFGAATPQAMMLGWLLTYGFVRSLQFTCINTLGYADVSEAQMSRATSFSSTAQQLSLSIGVGIGAQLLNSARALRGGETLAASDFHVAFYVIAALTAISALLFRRLSTDAGSAVSGHPERSAAAASSRPS</sequence>
<keyword evidence="6 8" id="KW-0472">Membrane</keyword>
<protein>
    <submittedName>
        <fullName evidence="10">MFS transporter</fullName>
    </submittedName>
</protein>
<feature type="transmembrane region" description="Helical" evidence="8">
    <location>
        <begin position="328"/>
        <end position="352"/>
    </location>
</feature>
<evidence type="ECO:0000256" key="8">
    <source>
        <dbReference type="SAM" id="Phobius"/>
    </source>
</evidence>
<feature type="transmembrane region" description="Helical" evidence="8">
    <location>
        <begin position="134"/>
        <end position="152"/>
    </location>
</feature>
<dbReference type="GO" id="GO:0005886">
    <property type="term" value="C:plasma membrane"/>
    <property type="evidence" value="ECO:0007669"/>
    <property type="project" value="UniProtKB-SubCell"/>
</dbReference>
<feature type="transmembrane region" description="Helical" evidence="8">
    <location>
        <begin position="47"/>
        <end position="67"/>
    </location>
</feature>
<evidence type="ECO:0000256" key="4">
    <source>
        <dbReference type="ARBA" id="ARBA00022692"/>
    </source>
</evidence>
<name>A0A969W629_9GAMM</name>
<feature type="transmembrane region" description="Helical" evidence="8">
    <location>
        <begin position="229"/>
        <end position="247"/>
    </location>
</feature>
<dbReference type="Proteomes" id="UP000653472">
    <property type="component" value="Unassembled WGS sequence"/>
</dbReference>
<reference evidence="10" key="1">
    <citation type="submission" date="2020-03" db="EMBL/GenBank/DDBJ databases">
        <title>Solimonas marina sp. nov., isolated from deep seawater of the Pacific Ocean.</title>
        <authorList>
            <person name="Liu X."/>
            <person name="Lai Q."/>
            <person name="Sun F."/>
            <person name="Gai Y."/>
            <person name="Li G."/>
            <person name="Shao Z."/>
        </authorList>
    </citation>
    <scope>NUCLEOTIDE SEQUENCE</scope>
    <source>
        <strain evidence="10">C16B3</strain>
    </source>
</reference>